<proteinExistence type="predicted"/>
<organism evidence="1 2">
    <name type="scientific">Cylindrobasidium torrendii FP15055 ss-10</name>
    <dbReference type="NCBI Taxonomy" id="1314674"/>
    <lineage>
        <taxon>Eukaryota</taxon>
        <taxon>Fungi</taxon>
        <taxon>Dikarya</taxon>
        <taxon>Basidiomycota</taxon>
        <taxon>Agaricomycotina</taxon>
        <taxon>Agaricomycetes</taxon>
        <taxon>Agaricomycetidae</taxon>
        <taxon>Agaricales</taxon>
        <taxon>Marasmiineae</taxon>
        <taxon>Physalacriaceae</taxon>
        <taxon>Cylindrobasidium</taxon>
    </lineage>
</organism>
<evidence type="ECO:0008006" key="3">
    <source>
        <dbReference type="Google" id="ProtNLM"/>
    </source>
</evidence>
<dbReference type="STRING" id="1314674.A0A0D7BKK3"/>
<keyword evidence="2" id="KW-1185">Reference proteome</keyword>
<sequence>MPDTKLPLSEIEQLARTNEAPSSADEETLRTFLKSSPSLLSSIQDRVSMARTILSTLEAQQTVVRTAANDTARILHPVRRLHFDILSEIFARVMDAEYGEALYTLHPAHPPWTLGQVCRSWRAAALSLPTLWSL</sequence>
<accession>A0A0D7BKK3</accession>
<name>A0A0D7BKK3_9AGAR</name>
<protein>
    <recommendedName>
        <fullName evidence="3">F-box domain-containing protein</fullName>
    </recommendedName>
</protein>
<evidence type="ECO:0000313" key="2">
    <source>
        <dbReference type="Proteomes" id="UP000054007"/>
    </source>
</evidence>
<evidence type="ECO:0000313" key="1">
    <source>
        <dbReference type="EMBL" id="KIY70654.1"/>
    </source>
</evidence>
<reference evidence="1 2" key="1">
    <citation type="journal article" date="2015" name="Fungal Genet. Biol.">
        <title>Evolution of novel wood decay mechanisms in Agaricales revealed by the genome sequences of Fistulina hepatica and Cylindrobasidium torrendii.</title>
        <authorList>
            <person name="Floudas D."/>
            <person name="Held B.W."/>
            <person name="Riley R."/>
            <person name="Nagy L.G."/>
            <person name="Koehler G."/>
            <person name="Ransdell A.S."/>
            <person name="Younus H."/>
            <person name="Chow J."/>
            <person name="Chiniquy J."/>
            <person name="Lipzen A."/>
            <person name="Tritt A."/>
            <person name="Sun H."/>
            <person name="Haridas S."/>
            <person name="LaButti K."/>
            <person name="Ohm R.A."/>
            <person name="Kues U."/>
            <person name="Blanchette R.A."/>
            <person name="Grigoriev I.V."/>
            <person name="Minto R.E."/>
            <person name="Hibbett D.S."/>
        </authorList>
    </citation>
    <scope>NUCLEOTIDE SEQUENCE [LARGE SCALE GENOMIC DNA]</scope>
    <source>
        <strain evidence="1 2">FP15055 ss-10</strain>
    </source>
</reference>
<dbReference type="OrthoDB" id="3365698at2759"/>
<dbReference type="EMBL" id="KN880465">
    <property type="protein sequence ID" value="KIY70654.1"/>
    <property type="molecule type" value="Genomic_DNA"/>
</dbReference>
<gene>
    <name evidence="1" type="ORF">CYLTODRAFT_347405</name>
</gene>
<dbReference type="Proteomes" id="UP000054007">
    <property type="component" value="Unassembled WGS sequence"/>
</dbReference>
<dbReference type="AlphaFoldDB" id="A0A0D7BKK3"/>
<feature type="non-terminal residue" evidence="1">
    <location>
        <position position="134"/>
    </location>
</feature>